<accession>A0A1Y2BQ91</accession>
<evidence type="ECO:0000256" key="1">
    <source>
        <dbReference type="SAM" id="SignalP"/>
    </source>
</evidence>
<keyword evidence="3" id="KW-1185">Reference proteome</keyword>
<comment type="caution">
    <text evidence="2">The sequence shown here is derived from an EMBL/GenBank/DDBJ whole genome shotgun (WGS) entry which is preliminary data.</text>
</comment>
<gene>
    <name evidence="2" type="ORF">BCR33DRAFT_473659</name>
</gene>
<dbReference type="OrthoDB" id="2146479at2759"/>
<evidence type="ECO:0000313" key="3">
    <source>
        <dbReference type="Proteomes" id="UP000193642"/>
    </source>
</evidence>
<reference evidence="2 3" key="1">
    <citation type="submission" date="2016-07" db="EMBL/GenBank/DDBJ databases">
        <title>Pervasive Adenine N6-methylation of Active Genes in Fungi.</title>
        <authorList>
            <consortium name="DOE Joint Genome Institute"/>
            <person name="Mondo S.J."/>
            <person name="Dannebaum R.O."/>
            <person name="Kuo R.C."/>
            <person name="Labutti K."/>
            <person name="Haridas S."/>
            <person name="Kuo A."/>
            <person name="Salamov A."/>
            <person name="Ahrendt S.R."/>
            <person name="Lipzen A."/>
            <person name="Sullivan W."/>
            <person name="Andreopoulos W.B."/>
            <person name="Clum A."/>
            <person name="Lindquist E."/>
            <person name="Daum C."/>
            <person name="Ramamoorthy G.K."/>
            <person name="Gryganskyi A."/>
            <person name="Culley D."/>
            <person name="Magnuson J.K."/>
            <person name="James T.Y."/>
            <person name="O'Malley M.A."/>
            <person name="Stajich J.E."/>
            <person name="Spatafora J.W."/>
            <person name="Visel A."/>
            <person name="Grigoriev I.V."/>
        </authorList>
    </citation>
    <scope>NUCLEOTIDE SEQUENCE [LARGE SCALE GENOMIC DNA]</scope>
    <source>
        <strain evidence="2 3">JEL800</strain>
    </source>
</reference>
<feature type="chain" id="PRO_5012576009" evidence="1">
    <location>
        <begin position="22"/>
        <end position="185"/>
    </location>
</feature>
<feature type="signal peptide" evidence="1">
    <location>
        <begin position="1"/>
        <end position="21"/>
    </location>
</feature>
<dbReference type="EMBL" id="MCGO01000053">
    <property type="protein sequence ID" value="ORY36919.1"/>
    <property type="molecule type" value="Genomic_DNA"/>
</dbReference>
<dbReference type="Proteomes" id="UP000193642">
    <property type="component" value="Unassembled WGS sequence"/>
</dbReference>
<sequence>MTMKSILAILILSTVTYDVYAKQIAFENYFNGVNLKSNQATTATVSTPLLPPANITVWGPNASQKYPPVVLTGLPVKIYNIFYGNFSQLEQDRINNYAQHVSDTAKSSVTFPARWTVATQYYDTKGVYVNPVLTFGGSVYVSAPTAKYINGTTASVGNPSSSGMAKIIESFVGKCVPLSSTKKQP</sequence>
<dbReference type="AlphaFoldDB" id="A0A1Y2BQ91"/>
<name>A0A1Y2BQ91_9FUNG</name>
<evidence type="ECO:0000313" key="2">
    <source>
        <dbReference type="EMBL" id="ORY36919.1"/>
    </source>
</evidence>
<proteinExistence type="predicted"/>
<keyword evidence="1" id="KW-0732">Signal</keyword>
<organism evidence="2 3">
    <name type="scientific">Rhizoclosmatium globosum</name>
    <dbReference type="NCBI Taxonomy" id="329046"/>
    <lineage>
        <taxon>Eukaryota</taxon>
        <taxon>Fungi</taxon>
        <taxon>Fungi incertae sedis</taxon>
        <taxon>Chytridiomycota</taxon>
        <taxon>Chytridiomycota incertae sedis</taxon>
        <taxon>Chytridiomycetes</taxon>
        <taxon>Chytridiales</taxon>
        <taxon>Chytriomycetaceae</taxon>
        <taxon>Rhizoclosmatium</taxon>
    </lineage>
</organism>
<protein>
    <submittedName>
        <fullName evidence="2">Uncharacterized protein</fullName>
    </submittedName>
</protein>